<evidence type="ECO:0000256" key="4">
    <source>
        <dbReference type="ARBA" id="ARBA00022989"/>
    </source>
</evidence>
<evidence type="ECO:0000256" key="6">
    <source>
        <dbReference type="SAM" id="Phobius"/>
    </source>
</evidence>
<organism evidence="7">
    <name type="scientific">hydrothermal vent metagenome</name>
    <dbReference type="NCBI Taxonomy" id="652676"/>
    <lineage>
        <taxon>unclassified sequences</taxon>
        <taxon>metagenomes</taxon>
        <taxon>ecological metagenomes</taxon>
    </lineage>
</organism>
<evidence type="ECO:0000256" key="1">
    <source>
        <dbReference type="ARBA" id="ARBA00004651"/>
    </source>
</evidence>
<proteinExistence type="predicted"/>
<dbReference type="GO" id="GO:0043190">
    <property type="term" value="C:ATP-binding cassette (ABC) transporter complex"/>
    <property type="evidence" value="ECO:0007669"/>
    <property type="project" value="TreeGrafter"/>
</dbReference>
<keyword evidence="5 6" id="KW-0472">Membrane</keyword>
<gene>
    <name evidence="7" type="ORF">MGWOODY_Mmi1009</name>
</gene>
<reference evidence="7" key="1">
    <citation type="submission" date="2015-10" db="EMBL/GenBank/DDBJ databases">
        <authorList>
            <person name="Gilbert D.G."/>
        </authorList>
    </citation>
    <scope>NUCLEOTIDE SEQUENCE</scope>
</reference>
<feature type="transmembrane region" description="Helical" evidence="6">
    <location>
        <begin position="30"/>
        <end position="52"/>
    </location>
</feature>
<sequence length="334" mass="38330">MDLIENLDRFIDNTVPWNIVSKYYVYTVPWFFNIALPMSMLIATVFSVGLLVKRNEWTAMKSSGISLYRIAIPLIIIGVIISYASFEFENRVVSSGNQVRSAIEQKYIKKKSRRKMKHVYNDVFLQKKEKIHIALGKYKVRQKSAEGVTILSMSEGIILKRIDAKKITWIDSLKRWAASEYSVRTFDENGYEINVSIPKSDSLIQIDFTPDDILKQGKLPDELNYNELTERIVQLKENGVKTTRWEISRYFKISFAFTNLIVVLFGLPLVVIKPRGGLTFGAGMSFLVIFFYYAFIKFGQSLGFKGVLEPMVSAWIGNVVFSIAGLLLLFFTRK</sequence>
<dbReference type="InterPro" id="IPR005495">
    <property type="entry name" value="LptG/LptF_permease"/>
</dbReference>
<feature type="transmembrane region" description="Helical" evidence="6">
    <location>
        <begin position="278"/>
        <end position="295"/>
    </location>
</feature>
<dbReference type="Pfam" id="PF03739">
    <property type="entry name" value="LptF_LptG"/>
    <property type="match status" value="1"/>
</dbReference>
<protein>
    <submittedName>
        <fullName evidence="7">Membrane protein, putative</fullName>
    </submittedName>
</protein>
<dbReference type="GO" id="GO:0015920">
    <property type="term" value="P:lipopolysaccharide transport"/>
    <property type="evidence" value="ECO:0007669"/>
    <property type="project" value="TreeGrafter"/>
</dbReference>
<dbReference type="PANTHER" id="PTHR33529:SF6">
    <property type="entry name" value="YJGP_YJGQ FAMILY PERMEASE"/>
    <property type="match status" value="1"/>
</dbReference>
<comment type="subcellular location">
    <subcellularLocation>
        <location evidence="1">Cell membrane</location>
        <topology evidence="1">Multi-pass membrane protein</topology>
    </subcellularLocation>
</comment>
<name>A0A160VEZ2_9ZZZZ</name>
<dbReference type="EMBL" id="FAXC01000184">
    <property type="protein sequence ID" value="CUV09118.1"/>
    <property type="molecule type" value="Genomic_DNA"/>
</dbReference>
<accession>A0A160VEZ2</accession>
<evidence type="ECO:0000256" key="5">
    <source>
        <dbReference type="ARBA" id="ARBA00023136"/>
    </source>
</evidence>
<feature type="transmembrane region" description="Helical" evidence="6">
    <location>
        <begin position="315"/>
        <end position="332"/>
    </location>
</feature>
<feature type="transmembrane region" description="Helical" evidence="6">
    <location>
        <begin position="64"/>
        <end position="86"/>
    </location>
</feature>
<dbReference type="AlphaFoldDB" id="A0A160VEZ2"/>
<keyword evidence="4 6" id="KW-1133">Transmembrane helix</keyword>
<evidence type="ECO:0000313" key="7">
    <source>
        <dbReference type="EMBL" id="CUV09118.1"/>
    </source>
</evidence>
<evidence type="ECO:0000256" key="2">
    <source>
        <dbReference type="ARBA" id="ARBA00022475"/>
    </source>
</evidence>
<keyword evidence="3 6" id="KW-0812">Transmembrane</keyword>
<feature type="transmembrane region" description="Helical" evidence="6">
    <location>
        <begin position="250"/>
        <end position="271"/>
    </location>
</feature>
<dbReference type="PANTHER" id="PTHR33529">
    <property type="entry name" value="SLR0882 PROTEIN-RELATED"/>
    <property type="match status" value="1"/>
</dbReference>
<keyword evidence="2" id="KW-1003">Cell membrane</keyword>
<evidence type="ECO:0000256" key="3">
    <source>
        <dbReference type="ARBA" id="ARBA00022692"/>
    </source>
</evidence>